<evidence type="ECO:0000313" key="3">
    <source>
        <dbReference type="Proteomes" id="UP000076486"/>
    </source>
</evidence>
<reference evidence="2 3" key="1">
    <citation type="submission" date="2013-07" db="EMBL/GenBank/DDBJ databases">
        <title>Comparative Genomic and Metabolomic Analysis of Twelve Strains of Pseudoalteromonas luteoviolacea.</title>
        <authorList>
            <person name="Vynne N.G."/>
            <person name="Mansson M."/>
            <person name="Gram L."/>
        </authorList>
    </citation>
    <scope>NUCLEOTIDE SEQUENCE [LARGE SCALE GENOMIC DNA]</scope>
    <source>
        <strain evidence="2 3">CPMOR-1</strain>
    </source>
</reference>
<evidence type="ECO:0000256" key="1">
    <source>
        <dbReference type="SAM" id="MobiDB-lite"/>
    </source>
</evidence>
<evidence type="ECO:0008006" key="4">
    <source>
        <dbReference type="Google" id="ProtNLM"/>
    </source>
</evidence>
<evidence type="ECO:0000313" key="2">
    <source>
        <dbReference type="EMBL" id="KZN62447.1"/>
    </source>
</evidence>
<feature type="compositionally biased region" description="Basic and acidic residues" evidence="1">
    <location>
        <begin position="1"/>
        <end position="11"/>
    </location>
</feature>
<dbReference type="EMBL" id="AUYC01000032">
    <property type="protein sequence ID" value="KZN62447.1"/>
    <property type="molecule type" value="Genomic_DNA"/>
</dbReference>
<name>A0A167KC59_9GAMM</name>
<dbReference type="RefSeq" id="WP_081221183.1">
    <property type="nucleotide sequence ID" value="NZ_AUYC01000032.1"/>
</dbReference>
<accession>A0A167KC59</accession>
<sequence length="29" mass="2929">MKELNTSELKKVTGGTGGSGAGTLELPPR</sequence>
<dbReference type="NCBIfam" id="TIGR01847">
    <property type="entry name" value="bacteriocin_sig"/>
    <property type="match status" value="1"/>
</dbReference>
<feature type="region of interest" description="Disordered" evidence="1">
    <location>
        <begin position="1"/>
        <end position="29"/>
    </location>
</feature>
<dbReference type="InterPro" id="IPR010133">
    <property type="entry name" value="Bacteriocin_signal_seq"/>
</dbReference>
<comment type="caution">
    <text evidence="2">The sequence shown here is derived from an EMBL/GenBank/DDBJ whole genome shotgun (WGS) entry which is preliminary data.</text>
</comment>
<gene>
    <name evidence="2" type="ORF">N473_19530</name>
</gene>
<proteinExistence type="predicted"/>
<dbReference type="Proteomes" id="UP000076486">
    <property type="component" value="Unassembled WGS sequence"/>
</dbReference>
<dbReference type="PATRIC" id="fig|1365248.3.peg.2973"/>
<protein>
    <recommendedName>
        <fullName evidence="4">Bacteriocin</fullName>
    </recommendedName>
</protein>
<organism evidence="2 3">
    <name type="scientific">Pseudoalteromonas luteoviolacea CPMOR-1</name>
    <dbReference type="NCBI Taxonomy" id="1365248"/>
    <lineage>
        <taxon>Bacteria</taxon>
        <taxon>Pseudomonadati</taxon>
        <taxon>Pseudomonadota</taxon>
        <taxon>Gammaproteobacteria</taxon>
        <taxon>Alteromonadales</taxon>
        <taxon>Pseudoalteromonadaceae</taxon>
        <taxon>Pseudoalteromonas</taxon>
    </lineage>
</organism>
<dbReference type="AlphaFoldDB" id="A0A167KC59"/>